<keyword evidence="3" id="KW-1185">Reference proteome</keyword>
<feature type="domain" description="WW" evidence="1">
    <location>
        <begin position="17"/>
        <end position="51"/>
    </location>
</feature>
<dbReference type="Proteomes" id="UP000240493">
    <property type="component" value="Unassembled WGS sequence"/>
</dbReference>
<dbReference type="Pfam" id="PF00397">
    <property type="entry name" value="WW"/>
    <property type="match status" value="1"/>
</dbReference>
<gene>
    <name evidence="2" type="ORF">M441DRAFT_49016</name>
</gene>
<proteinExistence type="predicted"/>
<dbReference type="InterPro" id="IPR001202">
    <property type="entry name" value="WW_dom"/>
</dbReference>
<organism evidence="2 3">
    <name type="scientific">Trichoderma asperellum (strain ATCC 204424 / CBS 433.97 / NBRC 101777)</name>
    <dbReference type="NCBI Taxonomy" id="1042311"/>
    <lineage>
        <taxon>Eukaryota</taxon>
        <taxon>Fungi</taxon>
        <taxon>Dikarya</taxon>
        <taxon>Ascomycota</taxon>
        <taxon>Pezizomycotina</taxon>
        <taxon>Sordariomycetes</taxon>
        <taxon>Hypocreomycetidae</taxon>
        <taxon>Hypocreales</taxon>
        <taxon>Hypocreaceae</taxon>
        <taxon>Trichoderma</taxon>
    </lineage>
</organism>
<reference evidence="2 3" key="1">
    <citation type="submission" date="2016-07" db="EMBL/GenBank/DDBJ databases">
        <title>Multiple horizontal gene transfer events from other fungi enriched the ability of initially mycotrophic Trichoderma (Ascomycota) to feed on dead plant biomass.</title>
        <authorList>
            <consortium name="DOE Joint Genome Institute"/>
            <person name="Aerts A."/>
            <person name="Atanasova L."/>
            <person name="Chenthamara K."/>
            <person name="Zhang J."/>
            <person name="Grujic M."/>
            <person name="Henrissat B."/>
            <person name="Kuo A."/>
            <person name="Salamov A."/>
            <person name="Lipzen A."/>
            <person name="Labutti K."/>
            <person name="Barry K."/>
            <person name="Miao Y."/>
            <person name="Rahimi M.J."/>
            <person name="Shen Q."/>
            <person name="Grigoriev I.V."/>
            <person name="Kubicek C.P."/>
            <person name="Druzhinina I.S."/>
        </authorList>
    </citation>
    <scope>NUCLEOTIDE SEQUENCE [LARGE SCALE GENOMIC DNA]</scope>
    <source>
        <strain evidence="2 3">CBS 433.97</strain>
    </source>
</reference>
<dbReference type="SUPFAM" id="SSF51045">
    <property type="entry name" value="WW domain"/>
    <property type="match status" value="1"/>
</dbReference>
<dbReference type="CDD" id="cd00201">
    <property type="entry name" value="WW"/>
    <property type="match status" value="1"/>
</dbReference>
<dbReference type="InterPro" id="IPR036020">
    <property type="entry name" value="WW_dom_sf"/>
</dbReference>
<dbReference type="AlphaFoldDB" id="A0A2T3Z1D2"/>
<dbReference type="OrthoDB" id="2367685at2759"/>
<sequence>MSGTTSPSNKGPAFAPPQLSAGWIAQWDGASRKYSYIQLSTGVSQWEIPTQAPELITHPDGLQTVKRVDGMIEPILPDGMDGPNRDRGLGSMAVNALLSAKNG</sequence>
<evidence type="ECO:0000313" key="3">
    <source>
        <dbReference type="Proteomes" id="UP000240493"/>
    </source>
</evidence>
<protein>
    <recommendedName>
        <fullName evidence="1">WW domain-containing protein</fullName>
    </recommendedName>
</protein>
<dbReference type="Gene3D" id="2.20.70.10">
    <property type="match status" value="1"/>
</dbReference>
<evidence type="ECO:0000259" key="1">
    <source>
        <dbReference type="PROSITE" id="PS50020"/>
    </source>
</evidence>
<evidence type="ECO:0000313" key="2">
    <source>
        <dbReference type="EMBL" id="PTB38624.1"/>
    </source>
</evidence>
<name>A0A2T3Z1D2_TRIA4</name>
<accession>A0A2T3Z1D2</accession>
<dbReference type="PROSITE" id="PS50020">
    <property type="entry name" value="WW_DOMAIN_2"/>
    <property type="match status" value="1"/>
</dbReference>
<dbReference type="EMBL" id="KZ679265">
    <property type="protein sequence ID" value="PTB38624.1"/>
    <property type="molecule type" value="Genomic_DNA"/>
</dbReference>
<dbReference type="STRING" id="1042311.A0A2T3Z1D2"/>